<comment type="catalytic activity">
    <reaction evidence="7">
        <text>RNA(n) + a ribonucleoside 5'-triphosphate = RNA(n+1) + diphosphate</text>
        <dbReference type="Rhea" id="RHEA:21248"/>
        <dbReference type="Rhea" id="RHEA-COMP:14527"/>
        <dbReference type="Rhea" id="RHEA-COMP:17342"/>
        <dbReference type="ChEBI" id="CHEBI:33019"/>
        <dbReference type="ChEBI" id="CHEBI:61557"/>
        <dbReference type="ChEBI" id="CHEBI:140395"/>
        <dbReference type="EC" id="2.7.7.48"/>
    </reaction>
</comment>
<dbReference type="InterPro" id="IPR007094">
    <property type="entry name" value="RNA-dir_pol_PSvirus"/>
</dbReference>
<keyword evidence="4 7" id="KW-0548">Nucleotidyltransferase</keyword>
<evidence type="ECO:0000256" key="5">
    <source>
        <dbReference type="ARBA" id="ARBA00022741"/>
    </source>
</evidence>
<evidence type="ECO:0000256" key="4">
    <source>
        <dbReference type="ARBA" id="ARBA00022695"/>
    </source>
</evidence>
<keyword evidence="3 7" id="KW-0808">Transferase</keyword>
<dbReference type="GO" id="GO:0003723">
    <property type="term" value="F:RNA binding"/>
    <property type="evidence" value="ECO:0007669"/>
    <property type="project" value="InterPro"/>
</dbReference>
<dbReference type="Pfam" id="PF00998">
    <property type="entry name" value="RdRP_3"/>
    <property type="match status" value="1"/>
</dbReference>
<name>A0A8A6RP62_9TOMB</name>
<dbReference type="GO" id="GO:0039694">
    <property type="term" value="P:viral RNA genome replication"/>
    <property type="evidence" value="ECO:0007669"/>
    <property type="project" value="InterPro"/>
</dbReference>
<keyword evidence="5 7" id="KW-0547">Nucleotide-binding</keyword>
<dbReference type="InterPro" id="IPR002166">
    <property type="entry name" value="RNA_pol_HCV"/>
</dbReference>
<feature type="domain" description="RdRp catalytic" evidence="9">
    <location>
        <begin position="99"/>
        <end position="212"/>
    </location>
</feature>
<evidence type="ECO:0000256" key="1">
    <source>
        <dbReference type="ARBA" id="ARBA00012494"/>
    </source>
</evidence>
<dbReference type="GO" id="GO:0000166">
    <property type="term" value="F:nucleotide binding"/>
    <property type="evidence" value="ECO:0007669"/>
    <property type="project" value="UniProtKB-KW"/>
</dbReference>
<reference evidence="10" key="2">
    <citation type="journal article" date="2021" name="Virus Evol.">
        <title>Viromics of extant insect orders unveil the evolution of the flavi-like superfamily.</title>
        <authorList>
            <person name="Sofia P."/>
            <person name="Simon K."/>
            <person name="Florian Z."/>
            <person name="Alexander D."/>
            <person name="Malte P."/>
            <person name="Shanlin L."/>
            <person name="Xin Z."/>
            <person name="Christian D."/>
            <person name="Bernhard M."/>
            <person name="Sandra J."/>
        </authorList>
    </citation>
    <scope>NUCLEOTIDE SEQUENCE</scope>
    <source>
        <strain evidence="10">OKIAV373</strain>
    </source>
</reference>
<dbReference type="InterPro" id="IPR043502">
    <property type="entry name" value="DNA/RNA_pol_sf"/>
</dbReference>
<dbReference type="PROSITE" id="PS50507">
    <property type="entry name" value="RDRP_SSRNA_POS"/>
    <property type="match status" value="1"/>
</dbReference>
<evidence type="ECO:0000259" key="9">
    <source>
        <dbReference type="PROSITE" id="PS50507"/>
    </source>
</evidence>
<evidence type="ECO:0000256" key="2">
    <source>
        <dbReference type="ARBA" id="ARBA00022484"/>
    </source>
</evidence>
<evidence type="ECO:0000256" key="3">
    <source>
        <dbReference type="ARBA" id="ARBA00022679"/>
    </source>
</evidence>
<keyword evidence="2 7" id="KW-0696">RNA-directed RNA polymerase</keyword>
<dbReference type="EC" id="2.7.7.48" evidence="1 7"/>
<dbReference type="EMBL" id="MW208769">
    <property type="protein sequence ID" value="QTJ63579.1"/>
    <property type="molecule type" value="Genomic_RNA"/>
</dbReference>
<organism evidence="10">
    <name type="scientific">Neuropteran tombus-related virus</name>
    <dbReference type="NCBI Taxonomy" id="2822557"/>
    <lineage>
        <taxon>Viruses</taxon>
        <taxon>Riboviria</taxon>
        <taxon>Orthornavirae</taxon>
        <taxon>Kitrinoviricota</taxon>
        <taxon>Tolucaviricetes</taxon>
        <taxon>Tolivirales</taxon>
        <taxon>Tombusviridae</taxon>
    </lineage>
</organism>
<feature type="compositionally biased region" description="Polar residues" evidence="8">
    <location>
        <begin position="455"/>
        <end position="465"/>
    </location>
</feature>
<feature type="region of interest" description="Disordered" evidence="8">
    <location>
        <begin position="443"/>
        <end position="466"/>
    </location>
</feature>
<protein>
    <recommendedName>
        <fullName evidence="1 7">RNA-directed RNA polymerase</fullName>
        <ecNumber evidence="1 7">2.7.7.48</ecNumber>
    </recommendedName>
</protein>
<dbReference type="Gene3D" id="3.30.70.270">
    <property type="match status" value="1"/>
</dbReference>
<sequence length="483" mass="56557">MEPKSKRQFYLRHLQSLEDGKPPRHSITPFSKIEKMSTSRYKPPRLIQARHATHNIIMGSYIKPLEYSLFKNNKNKHHFGKGNFDQVAQKIQKFLSKYDHYTELDFDSFDAHVTPEHLKVTHTYYNSCFKHDPELGHILKKTIKNVCVTRQGDKWKILGTRMSGDVDTSLGNSLIVYALLKQLLEELEMEGDAIVNGDDSIIFTNKPIDIKKAVEILKKYNMTAKMKESVKNIHTVDFCQSRFVYKSNGKPTMMMDPERVYSKFGMTHRVVTRDSYLHFLYELTECLGLTHCNTPIGYSWLDNLPAMTSLQRKEYKEFKYLDKEVFYAMEQQRRCEVSDRTYTQSMFEAYPNVLEVAEKLRKLPRTISKFLMTPLNYTIHINHDSKTLALNIIVTKIVDATGQRIKKMRSKHKTNITDLTNPQITTLIRKFNDDIKIFEQRRSRIQDSPQHRTTKFISDSQSTSWADDDPDGLWLSDSYKQFV</sequence>
<evidence type="ECO:0000256" key="6">
    <source>
        <dbReference type="ARBA" id="ARBA00022953"/>
    </source>
</evidence>
<reference evidence="10" key="1">
    <citation type="submission" date="2020-11" db="EMBL/GenBank/DDBJ databases">
        <authorList>
            <person name="Paraskevopoulou S."/>
            <person name="Kaefer S."/>
            <person name="Zirkel F."/>
            <person name="Donath A."/>
            <person name="Petersen M."/>
            <person name="Liu S."/>
            <person name="Zhou X."/>
            <person name="Drosten C."/>
            <person name="Misof B."/>
            <person name="Junglen S."/>
        </authorList>
    </citation>
    <scope>NUCLEOTIDE SEQUENCE</scope>
    <source>
        <strain evidence="10">OKIAV373</strain>
    </source>
</reference>
<evidence type="ECO:0000256" key="8">
    <source>
        <dbReference type="SAM" id="MobiDB-lite"/>
    </source>
</evidence>
<evidence type="ECO:0000313" key="10">
    <source>
        <dbReference type="EMBL" id="QTJ63579.1"/>
    </source>
</evidence>
<proteinExistence type="predicted"/>
<evidence type="ECO:0000256" key="7">
    <source>
        <dbReference type="RuleBase" id="RU363062"/>
    </source>
</evidence>
<dbReference type="GO" id="GO:0003968">
    <property type="term" value="F:RNA-directed RNA polymerase activity"/>
    <property type="evidence" value="ECO:0007669"/>
    <property type="project" value="UniProtKB-KW"/>
</dbReference>
<dbReference type="InterPro" id="IPR043128">
    <property type="entry name" value="Rev_trsase/Diguanyl_cyclase"/>
</dbReference>
<keyword evidence="6 7" id="KW-0693">Viral RNA replication</keyword>
<accession>A0A8A6RP62</accession>
<dbReference type="SUPFAM" id="SSF56672">
    <property type="entry name" value="DNA/RNA polymerases"/>
    <property type="match status" value="1"/>
</dbReference>